<evidence type="ECO:0000256" key="1">
    <source>
        <dbReference type="ARBA" id="ARBA00005428"/>
    </source>
</evidence>
<dbReference type="InterPro" id="IPR003735">
    <property type="entry name" value="Metal_Tscrpt_repr"/>
</dbReference>
<dbReference type="AlphaFoldDB" id="A0A1I6DA51"/>
<dbReference type="Pfam" id="PF02583">
    <property type="entry name" value="Trns_repr_metal"/>
    <property type="match status" value="1"/>
</dbReference>
<dbReference type="GO" id="GO:0045892">
    <property type="term" value="P:negative regulation of DNA-templated transcription"/>
    <property type="evidence" value="ECO:0007669"/>
    <property type="project" value="UniProtKB-ARBA"/>
</dbReference>
<accession>A0A1I6DA51</accession>
<dbReference type="STRING" id="84724.SAMN04488564_10269"/>
<dbReference type="PANTHER" id="PTHR33677:SF5">
    <property type="entry name" value="TRANSCRIPTIONAL REPRESSOR FRMR"/>
    <property type="match status" value="1"/>
</dbReference>
<comment type="similarity">
    <text evidence="1">Belongs to the CsoR family.</text>
</comment>
<dbReference type="InterPro" id="IPR038390">
    <property type="entry name" value="Metal_Tscrpt_repr_sf"/>
</dbReference>
<name>A0A1I6DA51_9PSEU</name>
<gene>
    <name evidence="3" type="ORF">SAMN04488564_10269</name>
</gene>
<sequence>MELNEEVLGDVVKRLRRVQGQVGGIVQMIESGRDCKDVITQLAAASRALDRAGFKLIASGLEQCIADGSEQSVADRAQLEKLFLALA</sequence>
<proteinExistence type="inferred from homology"/>
<dbReference type="GO" id="GO:0003677">
    <property type="term" value="F:DNA binding"/>
    <property type="evidence" value="ECO:0007669"/>
    <property type="project" value="UniProtKB-KW"/>
</dbReference>
<dbReference type="EMBL" id="FOYL01000002">
    <property type="protein sequence ID" value="SFR02221.1"/>
    <property type="molecule type" value="Genomic_DNA"/>
</dbReference>
<dbReference type="PANTHER" id="PTHR33677">
    <property type="entry name" value="TRANSCRIPTIONAL REPRESSOR FRMR-RELATED"/>
    <property type="match status" value="1"/>
</dbReference>
<dbReference type="CDD" id="cd10148">
    <property type="entry name" value="CsoR-like_DUF156"/>
    <property type="match status" value="1"/>
</dbReference>
<evidence type="ECO:0000313" key="4">
    <source>
        <dbReference type="Proteomes" id="UP000198583"/>
    </source>
</evidence>
<dbReference type="Gene3D" id="1.20.58.1000">
    <property type="entry name" value="Metal-sensitive repressor, helix protomer"/>
    <property type="match status" value="1"/>
</dbReference>
<protein>
    <submittedName>
        <fullName evidence="3">DNA-binding transcriptional regulator, FrmR family</fullName>
    </submittedName>
</protein>
<keyword evidence="3" id="KW-0238">DNA-binding</keyword>
<evidence type="ECO:0000313" key="3">
    <source>
        <dbReference type="EMBL" id="SFR02221.1"/>
    </source>
</evidence>
<dbReference type="Proteomes" id="UP000198583">
    <property type="component" value="Unassembled WGS sequence"/>
</dbReference>
<reference evidence="4" key="1">
    <citation type="submission" date="2016-10" db="EMBL/GenBank/DDBJ databases">
        <authorList>
            <person name="Varghese N."/>
            <person name="Submissions S."/>
        </authorList>
    </citation>
    <scope>NUCLEOTIDE SEQUENCE [LARGE SCALE GENOMIC DNA]</scope>
    <source>
        <strain evidence="4">DSM 44232</strain>
    </source>
</reference>
<keyword evidence="4" id="KW-1185">Reference proteome</keyword>
<dbReference type="GO" id="GO:0046872">
    <property type="term" value="F:metal ion binding"/>
    <property type="evidence" value="ECO:0007669"/>
    <property type="project" value="InterPro"/>
</dbReference>
<evidence type="ECO:0000256" key="2">
    <source>
        <dbReference type="ARBA" id="ARBA00023008"/>
    </source>
</evidence>
<organism evidence="3 4">
    <name type="scientific">Lentzea waywayandensis</name>
    <dbReference type="NCBI Taxonomy" id="84724"/>
    <lineage>
        <taxon>Bacteria</taxon>
        <taxon>Bacillati</taxon>
        <taxon>Actinomycetota</taxon>
        <taxon>Actinomycetes</taxon>
        <taxon>Pseudonocardiales</taxon>
        <taxon>Pseudonocardiaceae</taxon>
        <taxon>Lentzea</taxon>
    </lineage>
</organism>
<keyword evidence="2" id="KW-0186">Copper</keyword>
<dbReference type="OrthoDB" id="9809524at2"/>
<dbReference type="RefSeq" id="WP_093588674.1">
    <property type="nucleotide sequence ID" value="NZ_FOYL01000002.1"/>
</dbReference>